<dbReference type="GO" id="GO:0015979">
    <property type="term" value="P:photosynthesis"/>
    <property type="evidence" value="ECO:0007669"/>
    <property type="project" value="InterPro"/>
</dbReference>
<dbReference type="GO" id="GO:0030494">
    <property type="term" value="P:bacteriochlorophyll biosynthetic process"/>
    <property type="evidence" value="ECO:0007669"/>
    <property type="project" value="InterPro"/>
</dbReference>
<dbReference type="InterPro" id="IPR024096">
    <property type="entry name" value="NO_sig/Golgi_transp_ligand-bd"/>
</dbReference>
<dbReference type="NCBIfam" id="TIGR02019">
    <property type="entry name" value="BchJ"/>
    <property type="match status" value="1"/>
</dbReference>
<evidence type="ECO:0000313" key="3">
    <source>
        <dbReference type="Proteomes" id="UP000294980"/>
    </source>
</evidence>
<dbReference type="Proteomes" id="UP000294980">
    <property type="component" value="Unassembled WGS sequence"/>
</dbReference>
<dbReference type="SMART" id="SM00989">
    <property type="entry name" value="V4R"/>
    <property type="match status" value="1"/>
</dbReference>
<dbReference type="SUPFAM" id="SSF111126">
    <property type="entry name" value="Ligand-binding domain in the NO signalling and Golgi transport"/>
    <property type="match status" value="1"/>
</dbReference>
<dbReference type="Gene3D" id="3.30.1380.20">
    <property type="entry name" value="Trafficking protein particle complex subunit 3"/>
    <property type="match status" value="1"/>
</dbReference>
<organism evidence="2 3">
    <name type="scientific">Chromatocurvus halotolerans</name>
    <dbReference type="NCBI Taxonomy" id="1132028"/>
    <lineage>
        <taxon>Bacteria</taxon>
        <taxon>Pseudomonadati</taxon>
        <taxon>Pseudomonadota</taxon>
        <taxon>Gammaproteobacteria</taxon>
        <taxon>Cellvibrionales</taxon>
        <taxon>Halieaceae</taxon>
        <taxon>Chromatocurvus</taxon>
    </lineage>
</organism>
<comment type="caution">
    <text evidence="2">The sequence shown here is derived from an EMBL/GenBank/DDBJ whole genome shotgun (WGS) entry which is preliminary data.</text>
</comment>
<dbReference type="RefSeq" id="WP_240624197.1">
    <property type="nucleotide sequence ID" value="NZ_QQSW01000001.1"/>
</dbReference>
<gene>
    <name evidence="2" type="ORF">EV688_102235</name>
</gene>
<protein>
    <submittedName>
        <fullName evidence="2">Divinyl protochlorophyllide a 8-vinyl-reductase</fullName>
    </submittedName>
</protein>
<sequence length="182" mass="19954">MSILHLLPVIGEVLGEDARSHVLARSGVTQLPEAEVFCDEAPAAAIHQALRQAFPDMAEQITRHAGGRTGDWILATRMPPVASMTLSRMPAWLAAPVLCGLIEKHAWTFAGSGEFRVANRSRPVFELENNPVVRGEIATHPLCSWHAAVFERLFRSLIDPDMACVETHCSACGDRACRFEIT</sequence>
<name>A0A4R2L573_9GAMM</name>
<dbReference type="InterPro" id="IPR004096">
    <property type="entry name" value="V4R"/>
</dbReference>
<dbReference type="EMBL" id="SLWX01000002">
    <property type="protein sequence ID" value="TCO77778.1"/>
    <property type="molecule type" value="Genomic_DNA"/>
</dbReference>
<reference evidence="2 3" key="1">
    <citation type="submission" date="2019-03" db="EMBL/GenBank/DDBJ databases">
        <title>Genomic Encyclopedia of Type Strains, Phase IV (KMG-IV): sequencing the most valuable type-strain genomes for metagenomic binning, comparative biology and taxonomic classification.</title>
        <authorList>
            <person name="Goeker M."/>
        </authorList>
    </citation>
    <scope>NUCLEOTIDE SEQUENCE [LARGE SCALE GENOMIC DNA]</scope>
    <source>
        <strain evidence="2 3">DSM 23344</strain>
    </source>
</reference>
<accession>A0A4R2L573</accession>
<proteinExistence type="predicted"/>
<dbReference type="AlphaFoldDB" id="A0A4R2L573"/>
<feature type="domain" description="4-vinyl reductase 4VR" evidence="1">
    <location>
        <begin position="122"/>
        <end position="182"/>
    </location>
</feature>
<dbReference type="InterPro" id="IPR010249">
    <property type="entry name" value="BchJ"/>
</dbReference>
<evidence type="ECO:0000259" key="1">
    <source>
        <dbReference type="SMART" id="SM00989"/>
    </source>
</evidence>
<dbReference type="Pfam" id="PF02830">
    <property type="entry name" value="V4R"/>
    <property type="match status" value="1"/>
</dbReference>
<evidence type="ECO:0000313" key="2">
    <source>
        <dbReference type="EMBL" id="TCO77778.1"/>
    </source>
</evidence>
<keyword evidence="3" id="KW-1185">Reference proteome</keyword>